<dbReference type="Proteomes" id="UP000270094">
    <property type="component" value="Unassembled WGS sequence"/>
</dbReference>
<keyword evidence="1" id="KW-1133">Transmembrane helix</keyword>
<feature type="transmembrane region" description="Helical" evidence="1">
    <location>
        <begin position="78"/>
        <end position="98"/>
    </location>
</feature>
<feature type="transmembrane region" description="Helical" evidence="1">
    <location>
        <begin position="114"/>
        <end position="135"/>
    </location>
</feature>
<reference evidence="2 3" key="1">
    <citation type="submission" date="2018-11" db="EMBL/GenBank/DDBJ databases">
        <authorList>
            <consortium name="Pathogen Informatics"/>
        </authorList>
    </citation>
    <scope>NUCLEOTIDE SEQUENCE [LARGE SCALE GENOMIC DNA]</scope>
</reference>
<protein>
    <submittedName>
        <fullName evidence="2">Uncharacterized protein</fullName>
    </submittedName>
</protein>
<organism evidence="2 3">
    <name type="scientific">Strongylus vulgaris</name>
    <name type="common">Blood worm</name>
    <dbReference type="NCBI Taxonomy" id="40348"/>
    <lineage>
        <taxon>Eukaryota</taxon>
        <taxon>Metazoa</taxon>
        <taxon>Ecdysozoa</taxon>
        <taxon>Nematoda</taxon>
        <taxon>Chromadorea</taxon>
        <taxon>Rhabditida</taxon>
        <taxon>Rhabditina</taxon>
        <taxon>Rhabditomorpha</taxon>
        <taxon>Strongyloidea</taxon>
        <taxon>Strongylidae</taxon>
        <taxon>Strongylus</taxon>
    </lineage>
</organism>
<dbReference type="OrthoDB" id="5772828at2759"/>
<keyword evidence="1" id="KW-0472">Membrane</keyword>
<proteinExistence type="predicted"/>
<dbReference type="AlphaFoldDB" id="A0A3P7IQ68"/>
<sequence>MPTEYTAVVLDPNTPPPYMDPTNSIAKKKSIVMHTQMCVSPNPKILEKSVEHTGKRCEHCGQFAQQQPSMLHIKRTDVLFFFVSFDIIILLSHLVVIWPAPRPHDHIRPDNTKFIGYVLLIAVVIFLLFAACKYLP</sequence>
<evidence type="ECO:0000313" key="2">
    <source>
        <dbReference type="EMBL" id="VDM66537.1"/>
    </source>
</evidence>
<accession>A0A3P7IQ68</accession>
<name>A0A3P7IQ68_STRVU</name>
<dbReference type="EMBL" id="UYYB01003064">
    <property type="protein sequence ID" value="VDM66537.1"/>
    <property type="molecule type" value="Genomic_DNA"/>
</dbReference>
<evidence type="ECO:0000313" key="3">
    <source>
        <dbReference type="Proteomes" id="UP000270094"/>
    </source>
</evidence>
<evidence type="ECO:0000256" key="1">
    <source>
        <dbReference type="SAM" id="Phobius"/>
    </source>
</evidence>
<gene>
    <name evidence="2" type="ORF">SVUK_LOCUS1535</name>
</gene>
<keyword evidence="3" id="KW-1185">Reference proteome</keyword>
<keyword evidence="1" id="KW-0812">Transmembrane</keyword>